<dbReference type="AlphaFoldDB" id="A0A8C6Z5Y0"/>
<evidence type="ECO:0000313" key="3">
    <source>
        <dbReference type="Proteomes" id="UP000694420"/>
    </source>
</evidence>
<accession>A0A8C6Z5Y0</accession>
<evidence type="ECO:0000313" key="2">
    <source>
        <dbReference type="Ensembl" id="ENSNPEP00000010630.1"/>
    </source>
</evidence>
<keyword evidence="3" id="KW-1185">Reference proteome</keyword>
<reference evidence="2" key="1">
    <citation type="submission" date="2025-08" db="UniProtKB">
        <authorList>
            <consortium name="Ensembl"/>
        </authorList>
    </citation>
    <scope>IDENTIFICATION</scope>
</reference>
<organism evidence="2 3">
    <name type="scientific">Nothoprocta perdicaria</name>
    <name type="common">Chilean tinamou</name>
    <name type="synonym">Crypturus perdicarius</name>
    <dbReference type="NCBI Taxonomy" id="30464"/>
    <lineage>
        <taxon>Eukaryota</taxon>
        <taxon>Metazoa</taxon>
        <taxon>Chordata</taxon>
        <taxon>Craniata</taxon>
        <taxon>Vertebrata</taxon>
        <taxon>Euteleostomi</taxon>
        <taxon>Archelosauria</taxon>
        <taxon>Archosauria</taxon>
        <taxon>Dinosauria</taxon>
        <taxon>Saurischia</taxon>
        <taxon>Theropoda</taxon>
        <taxon>Coelurosauria</taxon>
        <taxon>Aves</taxon>
        <taxon>Palaeognathae</taxon>
        <taxon>Tinamiformes</taxon>
        <taxon>Tinamidae</taxon>
        <taxon>Nothoprocta</taxon>
    </lineage>
</organism>
<dbReference type="Proteomes" id="UP000694420">
    <property type="component" value="Unplaced"/>
</dbReference>
<proteinExistence type="predicted"/>
<sequence length="135" mass="14700">LPCARADMAASSRRRFVGGFVCGAAAGAAASCWAAWRLLRSQSRPEPEPPQGKSGGAAGRPWRGRVQTGPLLRCGQLAIPILLSMKTTSGAAGREDTWHQQETTSFQQEPWLKHFIFLTLCLRIMKIMLDFGTGE</sequence>
<protein>
    <submittedName>
        <fullName evidence="2">Uncharacterized protein</fullName>
    </submittedName>
</protein>
<evidence type="ECO:0000256" key="1">
    <source>
        <dbReference type="SAM" id="MobiDB-lite"/>
    </source>
</evidence>
<dbReference type="Ensembl" id="ENSNPET00000010907.1">
    <property type="protein sequence ID" value="ENSNPEP00000010630.1"/>
    <property type="gene ID" value="ENSNPEG00000007997.1"/>
</dbReference>
<name>A0A8C6Z5Y0_NOTPE</name>
<feature type="region of interest" description="Disordered" evidence="1">
    <location>
        <begin position="43"/>
        <end position="64"/>
    </location>
</feature>
<reference evidence="2" key="2">
    <citation type="submission" date="2025-09" db="UniProtKB">
        <authorList>
            <consortium name="Ensembl"/>
        </authorList>
    </citation>
    <scope>IDENTIFICATION</scope>
</reference>